<proteinExistence type="predicted"/>
<accession>A0A6M0S068</accession>
<name>A0A6M0S068_9CYAN</name>
<dbReference type="InterPro" id="IPR022385">
    <property type="entry name" value="Rhs_assc_core"/>
</dbReference>
<gene>
    <name evidence="3" type="ORF">D0962_03435</name>
</gene>
<protein>
    <submittedName>
        <fullName evidence="3">RHS repeat-associated core domain-containing protein</fullName>
    </submittedName>
</protein>
<dbReference type="PANTHER" id="PTHR32305:SF15">
    <property type="entry name" value="PROTEIN RHSA-RELATED"/>
    <property type="match status" value="1"/>
</dbReference>
<dbReference type="InterPro" id="IPR050708">
    <property type="entry name" value="T6SS_VgrG/RHS"/>
</dbReference>
<evidence type="ECO:0000313" key="3">
    <source>
        <dbReference type="EMBL" id="NEZ61835.1"/>
    </source>
</evidence>
<comment type="caution">
    <text evidence="3">The sequence shown here is derived from an EMBL/GenBank/DDBJ whole genome shotgun (WGS) entry which is preliminary data.</text>
</comment>
<evidence type="ECO:0000256" key="1">
    <source>
        <dbReference type="ARBA" id="ARBA00022737"/>
    </source>
</evidence>
<keyword evidence="1" id="KW-0677">Repeat</keyword>
<dbReference type="NCBIfam" id="TIGR03696">
    <property type="entry name" value="Rhs_assc_core"/>
    <property type="match status" value="1"/>
</dbReference>
<dbReference type="PANTHER" id="PTHR32305">
    <property type="match status" value="1"/>
</dbReference>
<organism evidence="3 4">
    <name type="scientific">Adonisia turfae CCMR0082</name>
    <dbReference type="NCBI Taxonomy" id="2304604"/>
    <lineage>
        <taxon>Bacteria</taxon>
        <taxon>Bacillati</taxon>
        <taxon>Cyanobacteriota</taxon>
        <taxon>Adonisia</taxon>
        <taxon>Adonisia turfae</taxon>
    </lineage>
</organism>
<evidence type="ECO:0000313" key="4">
    <source>
        <dbReference type="Proteomes" id="UP000473574"/>
    </source>
</evidence>
<dbReference type="RefSeq" id="WP_163659820.1">
    <property type="nucleotide sequence ID" value="NZ_QZCE01000001.1"/>
</dbReference>
<dbReference type="AlphaFoldDB" id="A0A6M0S068"/>
<dbReference type="EMBL" id="QZCE01000001">
    <property type="protein sequence ID" value="NEZ61835.1"/>
    <property type="molecule type" value="Genomic_DNA"/>
</dbReference>
<dbReference type="Proteomes" id="UP000473574">
    <property type="component" value="Unassembled WGS sequence"/>
</dbReference>
<feature type="domain" description="Teneurin-like YD-shell" evidence="2">
    <location>
        <begin position="4"/>
        <end position="76"/>
    </location>
</feature>
<dbReference type="InterPro" id="IPR056823">
    <property type="entry name" value="TEN-like_YD-shell"/>
</dbReference>
<evidence type="ECO:0000259" key="2">
    <source>
        <dbReference type="Pfam" id="PF25023"/>
    </source>
</evidence>
<dbReference type="Pfam" id="PF25023">
    <property type="entry name" value="TEN_YD-shell"/>
    <property type="match status" value="1"/>
</dbReference>
<sequence length="88" mass="10093">MLDHITYDSCSQVTSETNPDFDVRFGYTGRERDDATGLMYYRARYYDPAVARFISEDSLGFDAGDANLYRYVFNSPTNNYTDPSGESR</sequence>
<reference evidence="3 4" key="1">
    <citation type="journal article" date="2020" name="Microb. Ecol.">
        <title>Ecogenomics of the Marine Benthic Filamentous Cyanobacterium Adonisia.</title>
        <authorList>
            <person name="Walter J.M."/>
            <person name="Coutinho F.H."/>
            <person name="Leomil L."/>
            <person name="Hargreaves P.I."/>
            <person name="Campeao M.E."/>
            <person name="Vieira V.V."/>
            <person name="Silva B.S."/>
            <person name="Fistarol G.O."/>
            <person name="Salomon P.S."/>
            <person name="Sawabe T."/>
            <person name="Mino S."/>
            <person name="Hosokawa M."/>
            <person name="Miyashita H."/>
            <person name="Maruyama F."/>
            <person name="van Verk M.C."/>
            <person name="Dutilh B.E."/>
            <person name="Thompson C.C."/>
            <person name="Thompson F.L."/>
        </authorList>
    </citation>
    <scope>NUCLEOTIDE SEQUENCE [LARGE SCALE GENOMIC DNA]</scope>
    <source>
        <strain evidence="3 4">CCMR0082</strain>
    </source>
</reference>
<dbReference type="Gene3D" id="2.180.10.10">
    <property type="entry name" value="RHS repeat-associated core"/>
    <property type="match status" value="1"/>
</dbReference>